<accession>A0A7S4VRD9</accession>
<organism evidence="3">
    <name type="scientific">Alexandrium monilatum</name>
    <dbReference type="NCBI Taxonomy" id="311494"/>
    <lineage>
        <taxon>Eukaryota</taxon>
        <taxon>Sar</taxon>
        <taxon>Alveolata</taxon>
        <taxon>Dinophyceae</taxon>
        <taxon>Gonyaulacales</taxon>
        <taxon>Pyrocystaceae</taxon>
        <taxon>Alexandrium</taxon>
    </lineage>
</organism>
<feature type="region of interest" description="Disordered" evidence="1">
    <location>
        <begin position="1119"/>
        <end position="1145"/>
    </location>
</feature>
<feature type="domain" description="RNA-editing substrate-binding complex 6 protein" evidence="2">
    <location>
        <begin position="91"/>
        <end position="331"/>
    </location>
</feature>
<protein>
    <recommendedName>
        <fullName evidence="2">RNA-editing substrate-binding complex 6 protein domain-containing protein</fullName>
    </recommendedName>
</protein>
<dbReference type="GO" id="GO:0035770">
    <property type="term" value="C:ribonucleoprotein granule"/>
    <property type="evidence" value="ECO:0007669"/>
    <property type="project" value="TreeGrafter"/>
</dbReference>
<dbReference type="GO" id="GO:0005759">
    <property type="term" value="C:mitochondrial matrix"/>
    <property type="evidence" value="ECO:0007669"/>
    <property type="project" value="TreeGrafter"/>
</dbReference>
<sequence>MPASVADLRRMAWRRRGLVSRAHARSFAGFIVPKRQRQAPAGKAPRGMAPQTRPALLAPSELGAAVRVASQGPGAGDLRLWRELSEAVLLHAGALPPKQLAFITNGFARAGIPDREVFRRLADRALEQLELFEPRDTALFLNAYAKLEFRDLELFGGFARSICGQPPDGYGEQQLALVSNAYARLALGDVPLFKHLSGWIVGAAAEFSTQGVATVVNAYAKVLMRDPALFAVMDAKAKKHLADLRPQHVANILNAYARLAIGDSELLRPLADKVAGCVQDFGPVEVAATSHALVKLGVNQRRTLVALAERASDRKEEFRVRQLATVLHAFSTLTTAYGRLFEELGPCVLANVCMADDQSAILLFGAYARAGQPHGRVVQALLVRLGECAAVLELPGLVQAFYACGRLGLGREPQVQRLASAVLARAGELPPQHVANCLFALARLGPEAEELTALLRSLQARLLPGAGLRFEQQQLANTMHALAGLHGAGAAPARALPPLSGAAVAALAGQAQKLDWTAQPQLLASVVVSCAHLQHGSAPLFALASRTLRATRCALSKPVLVELLAAFAMVQLFDLELFSWALDSFSGAGATRVPLPVLLDVVAVLGYLSHSLPLAGGGRTPAWPEAGGQEQPAAGMLFPECPPHFRAQAASLYRAAGLGLLGASLQQPASVLLQAAAPFARAGLLEEAPFDLLAPSTRAGVAEASAAEAPCVPMLLLRATAPSGREGLLEEAPADPEAASPQAGILEVAEQEGAAKEGTALEFLLEELSGGTGASPAEGLARRLARYAALLQRAGGPGPVVPAEVLDALIAAMGRQLSAQAAYLPFGDVAAALETLADAAVQPRAVVESLLAAAEARFPPAPCAGDRGTSDTASVAVLCRALGTLGLALGSGLQVRLLGFAEGLAEGLAQAPALLGERPLTVAASLANSLHSAGALNPPVLAALLHTALEQSGLAGRGPGGPAHGVAPAATRGVAPSVPGASLDDLTDFLTVLLPLMAWSSEEARVADSQATGRPLREAIDAAIAASTAELAQALEAAGGGGAGALRAATAQASPARLLRLVQAVGALPPSLLGGASCQHLLTVLLDCLLRSKQALGPSGLSSCLHHFAQARLLQSLDSAAPPRPTAGSEEAGVEPERGGEGGPDASVRLPRLLAELMRSVMTRSRRLNSVEAARAAYFCVLALDAKALSASEQAEAQAGLAQLLEQLCWGRQRWSAEEQQLVAAVGVLLRSEFPELLRGPWLSRTALAELEELRRSARGGLVLPGMRLE</sequence>
<dbReference type="PANTHER" id="PTHR21228:SF40">
    <property type="entry name" value="LD45607P"/>
    <property type="match status" value="1"/>
</dbReference>
<dbReference type="EMBL" id="HBNR01050440">
    <property type="protein sequence ID" value="CAE4614127.1"/>
    <property type="molecule type" value="Transcribed_RNA"/>
</dbReference>
<proteinExistence type="predicted"/>
<gene>
    <name evidence="3" type="ORF">AMON00008_LOCUS35285</name>
</gene>
<dbReference type="Pfam" id="PF26188">
    <property type="entry name" value="RESC6"/>
    <property type="match status" value="1"/>
</dbReference>
<dbReference type="AlphaFoldDB" id="A0A7S4VRD9"/>
<dbReference type="GO" id="GO:0003723">
    <property type="term" value="F:RNA binding"/>
    <property type="evidence" value="ECO:0007669"/>
    <property type="project" value="TreeGrafter"/>
</dbReference>
<dbReference type="InterPro" id="IPR058917">
    <property type="entry name" value="RESC6_dom"/>
</dbReference>
<evidence type="ECO:0000259" key="2">
    <source>
        <dbReference type="Pfam" id="PF26188"/>
    </source>
</evidence>
<reference evidence="3" key="1">
    <citation type="submission" date="2021-01" db="EMBL/GenBank/DDBJ databases">
        <authorList>
            <person name="Corre E."/>
            <person name="Pelletier E."/>
            <person name="Niang G."/>
            <person name="Scheremetjew M."/>
            <person name="Finn R."/>
            <person name="Kale V."/>
            <person name="Holt S."/>
            <person name="Cochrane G."/>
            <person name="Meng A."/>
            <person name="Brown T."/>
            <person name="Cohen L."/>
        </authorList>
    </citation>
    <scope>NUCLEOTIDE SEQUENCE</scope>
    <source>
        <strain evidence="3">CCMP3105</strain>
    </source>
</reference>
<dbReference type="GO" id="GO:0000963">
    <property type="term" value="P:mitochondrial RNA processing"/>
    <property type="evidence" value="ECO:0007669"/>
    <property type="project" value="TreeGrafter"/>
</dbReference>
<name>A0A7S4VRD9_9DINO</name>
<dbReference type="GO" id="GO:0044528">
    <property type="term" value="P:regulation of mitochondrial mRNA stability"/>
    <property type="evidence" value="ECO:0007669"/>
    <property type="project" value="TreeGrafter"/>
</dbReference>
<evidence type="ECO:0000256" key="1">
    <source>
        <dbReference type="SAM" id="MobiDB-lite"/>
    </source>
</evidence>
<dbReference type="InterPro" id="IPR050870">
    <property type="entry name" value="FAST_kinase"/>
</dbReference>
<dbReference type="PANTHER" id="PTHR21228">
    <property type="entry name" value="FAST LEU-RICH DOMAIN-CONTAINING"/>
    <property type="match status" value="1"/>
</dbReference>
<evidence type="ECO:0000313" key="3">
    <source>
        <dbReference type="EMBL" id="CAE4614127.1"/>
    </source>
</evidence>